<evidence type="ECO:0000313" key="18">
    <source>
        <dbReference type="EMBL" id="MBC2868588.1"/>
    </source>
</evidence>
<sequence>MVDSRVPGQAMVQPKERAARVDEFDVDAVLQQALDRLALLAEVTTALGSTLDADEGLRRVCRIVVPQLADWCAVDLLEGDDQPRRVCVTHRDPHLLPPGMLEGCLPALTDDTPGPLARVLRGAGPLLINDPGHTPQRTHRLAGWDLAPALEASSMVVAPLRARRRVMGALTLARTGSERPYSEDDLALVEDLAHRIALHADNARLHTEVQATAEHLQRALLPDLPHVGHLQLAARYNPARSEAAEVGGDWYDSFTLPTGDTALIIGDVTGHDVRAAVAMSQIRNMLRGIACDRQEPPNIILRRLDLAQHTLLATTATCIYAIVHGPEGGPWELHYSNAGHLPPLLVTHEGDTHYLNDSHDLLLGVDPHRHRSHATARLPARSTLLLYTDGLIERRGESLDMGLTRLRQHAAALAREPLPTLCDELLAGLLAERYPDDVALLALRLPPPGLR</sequence>
<evidence type="ECO:0000256" key="12">
    <source>
        <dbReference type="ARBA" id="ARBA00047761"/>
    </source>
</evidence>
<keyword evidence="6" id="KW-0418">Kinase</keyword>
<proteinExistence type="predicted"/>
<dbReference type="GO" id="GO:0016301">
    <property type="term" value="F:kinase activity"/>
    <property type="evidence" value="ECO:0007669"/>
    <property type="project" value="UniProtKB-KW"/>
</dbReference>
<keyword evidence="7" id="KW-0378">Hydrolase</keyword>
<accession>A0A7X1I8N9</accession>
<keyword evidence="11" id="KW-0464">Manganese</keyword>
<dbReference type="FunFam" id="3.60.40.10:FF:000005">
    <property type="entry name" value="Serine/threonine protein phosphatase"/>
    <property type="match status" value="1"/>
</dbReference>
<feature type="domain" description="GAF" evidence="16">
    <location>
        <begin position="25"/>
        <end position="210"/>
    </location>
</feature>
<organism evidence="18 19">
    <name type="scientific">Streptomyces mexicanus</name>
    <dbReference type="NCBI Taxonomy" id="178566"/>
    <lineage>
        <taxon>Bacteria</taxon>
        <taxon>Bacillati</taxon>
        <taxon>Actinomycetota</taxon>
        <taxon>Actinomycetes</taxon>
        <taxon>Kitasatosporales</taxon>
        <taxon>Streptomycetaceae</taxon>
        <taxon>Streptomyces</taxon>
    </lineage>
</organism>
<dbReference type="InterPro" id="IPR052016">
    <property type="entry name" value="Bact_Sigma-Reg"/>
</dbReference>
<feature type="domain" description="PPM-type phosphatase" evidence="17">
    <location>
        <begin position="227"/>
        <end position="445"/>
    </location>
</feature>
<dbReference type="AlphaFoldDB" id="A0A7X1I8N9"/>
<evidence type="ECO:0000313" key="19">
    <source>
        <dbReference type="Proteomes" id="UP000517694"/>
    </source>
</evidence>
<dbReference type="GO" id="GO:0005524">
    <property type="term" value="F:ATP binding"/>
    <property type="evidence" value="ECO:0007669"/>
    <property type="project" value="UniProtKB-KW"/>
</dbReference>
<evidence type="ECO:0000256" key="11">
    <source>
        <dbReference type="ARBA" id="ARBA00023211"/>
    </source>
</evidence>
<name>A0A7X1I8N9_9ACTN</name>
<dbReference type="EMBL" id="JACMHY010000013">
    <property type="protein sequence ID" value="MBC2868588.1"/>
    <property type="molecule type" value="Genomic_DNA"/>
</dbReference>
<evidence type="ECO:0000256" key="14">
    <source>
        <dbReference type="ARBA" id="ARBA00075117"/>
    </source>
</evidence>
<dbReference type="SUPFAM" id="SSF55781">
    <property type="entry name" value="GAF domain-like"/>
    <property type="match status" value="1"/>
</dbReference>
<evidence type="ECO:0000256" key="3">
    <source>
        <dbReference type="ARBA" id="ARBA00022679"/>
    </source>
</evidence>
<evidence type="ECO:0000256" key="4">
    <source>
        <dbReference type="ARBA" id="ARBA00022723"/>
    </source>
</evidence>
<keyword evidence="2" id="KW-0597">Phosphoprotein</keyword>
<comment type="caution">
    <text evidence="18">The sequence shown here is derived from an EMBL/GenBank/DDBJ whole genome shotgun (WGS) entry which is preliminary data.</text>
</comment>
<evidence type="ECO:0000256" key="6">
    <source>
        <dbReference type="ARBA" id="ARBA00022777"/>
    </source>
</evidence>
<comment type="catalytic activity">
    <reaction evidence="12">
        <text>O-phospho-L-seryl-[protein] + H2O = L-seryl-[protein] + phosphate</text>
        <dbReference type="Rhea" id="RHEA:20629"/>
        <dbReference type="Rhea" id="RHEA-COMP:9863"/>
        <dbReference type="Rhea" id="RHEA-COMP:11604"/>
        <dbReference type="ChEBI" id="CHEBI:15377"/>
        <dbReference type="ChEBI" id="CHEBI:29999"/>
        <dbReference type="ChEBI" id="CHEBI:43474"/>
        <dbReference type="ChEBI" id="CHEBI:83421"/>
        <dbReference type="EC" id="3.1.3.16"/>
    </reaction>
</comment>
<dbReference type="SMART" id="SM00065">
    <property type="entry name" value="GAF"/>
    <property type="match status" value="1"/>
</dbReference>
<dbReference type="Gene3D" id="3.30.450.40">
    <property type="match status" value="1"/>
</dbReference>
<keyword evidence="3" id="KW-0808">Transferase</keyword>
<evidence type="ECO:0000256" key="10">
    <source>
        <dbReference type="ARBA" id="ARBA00022912"/>
    </source>
</evidence>
<dbReference type="PANTHER" id="PTHR43156:SF2">
    <property type="entry name" value="STAGE II SPORULATION PROTEIN E"/>
    <property type="match status" value="1"/>
</dbReference>
<dbReference type="Proteomes" id="UP000517694">
    <property type="component" value="Unassembled WGS sequence"/>
</dbReference>
<evidence type="ECO:0000259" key="16">
    <source>
        <dbReference type="SMART" id="SM00065"/>
    </source>
</evidence>
<evidence type="ECO:0000256" key="13">
    <source>
        <dbReference type="ARBA" id="ARBA00056274"/>
    </source>
</evidence>
<dbReference type="Gene3D" id="3.60.40.10">
    <property type="entry name" value="PPM-type phosphatase domain"/>
    <property type="match status" value="1"/>
</dbReference>
<dbReference type="Pfam" id="PF07228">
    <property type="entry name" value="SpoIIE"/>
    <property type="match status" value="1"/>
</dbReference>
<keyword evidence="8" id="KW-0067">ATP-binding</keyword>
<evidence type="ECO:0000256" key="1">
    <source>
        <dbReference type="ARBA" id="ARBA00013081"/>
    </source>
</evidence>
<keyword evidence="19" id="KW-1185">Reference proteome</keyword>
<dbReference type="GO" id="GO:0004722">
    <property type="term" value="F:protein serine/threonine phosphatase activity"/>
    <property type="evidence" value="ECO:0007669"/>
    <property type="project" value="UniProtKB-EC"/>
</dbReference>
<gene>
    <name evidence="18" type="ORF">H1R13_27570</name>
</gene>
<dbReference type="OrthoDB" id="118142at2"/>
<keyword evidence="10" id="KW-0904">Protein phosphatase</keyword>
<evidence type="ECO:0000256" key="8">
    <source>
        <dbReference type="ARBA" id="ARBA00022840"/>
    </source>
</evidence>
<protein>
    <recommendedName>
        <fullName evidence="1">protein-serine/threonine phosphatase</fullName>
        <ecNumber evidence="1">3.1.3.16</ecNumber>
    </recommendedName>
    <alternativeName>
        <fullName evidence="15">Protein-serine/threonine phosphatase</fullName>
    </alternativeName>
    <alternativeName>
        <fullName evidence="14">Serine/threonine-protein kinase</fullName>
    </alternativeName>
</protein>
<dbReference type="PANTHER" id="PTHR43156">
    <property type="entry name" value="STAGE II SPORULATION PROTEIN E-RELATED"/>
    <property type="match status" value="1"/>
</dbReference>
<evidence type="ECO:0000256" key="7">
    <source>
        <dbReference type="ARBA" id="ARBA00022801"/>
    </source>
</evidence>
<evidence type="ECO:0000256" key="9">
    <source>
        <dbReference type="ARBA" id="ARBA00022842"/>
    </source>
</evidence>
<dbReference type="SUPFAM" id="SSF81606">
    <property type="entry name" value="PP2C-like"/>
    <property type="match status" value="1"/>
</dbReference>
<keyword evidence="4" id="KW-0479">Metal-binding</keyword>
<dbReference type="InterPro" id="IPR029016">
    <property type="entry name" value="GAF-like_dom_sf"/>
</dbReference>
<evidence type="ECO:0000256" key="2">
    <source>
        <dbReference type="ARBA" id="ARBA00022553"/>
    </source>
</evidence>
<dbReference type="SMART" id="SM00331">
    <property type="entry name" value="PP2C_SIG"/>
    <property type="match status" value="1"/>
</dbReference>
<dbReference type="FunFam" id="3.30.450.40:FF:000035">
    <property type="entry name" value="PAS sensor protein"/>
    <property type="match status" value="1"/>
</dbReference>
<evidence type="ECO:0000256" key="5">
    <source>
        <dbReference type="ARBA" id="ARBA00022741"/>
    </source>
</evidence>
<reference evidence="18 19" key="1">
    <citation type="submission" date="2020-08" db="EMBL/GenBank/DDBJ databases">
        <title>Whole-Genome Sequence of French Clinical Streptomyces mexicanus Strain Q0842.</title>
        <authorList>
            <person name="Boxberger M."/>
            <person name="La Scola B."/>
        </authorList>
    </citation>
    <scope>NUCLEOTIDE SEQUENCE [LARGE SCALE GENOMIC DNA]</scope>
    <source>
        <strain evidence="18 19">Marseille-Q0842</strain>
    </source>
</reference>
<dbReference type="InterPro" id="IPR001932">
    <property type="entry name" value="PPM-type_phosphatase-like_dom"/>
</dbReference>
<evidence type="ECO:0000259" key="17">
    <source>
        <dbReference type="SMART" id="SM00331"/>
    </source>
</evidence>
<dbReference type="InterPro" id="IPR003018">
    <property type="entry name" value="GAF"/>
</dbReference>
<dbReference type="InterPro" id="IPR036457">
    <property type="entry name" value="PPM-type-like_dom_sf"/>
</dbReference>
<dbReference type="Pfam" id="PF13185">
    <property type="entry name" value="GAF_2"/>
    <property type="match status" value="1"/>
</dbReference>
<keyword evidence="5" id="KW-0547">Nucleotide-binding</keyword>
<keyword evidence="9" id="KW-0460">Magnesium</keyword>
<evidence type="ECO:0000256" key="15">
    <source>
        <dbReference type="ARBA" id="ARBA00081350"/>
    </source>
</evidence>
<dbReference type="GO" id="GO:0046872">
    <property type="term" value="F:metal ion binding"/>
    <property type="evidence" value="ECO:0007669"/>
    <property type="project" value="UniProtKB-KW"/>
</dbReference>
<comment type="function">
    <text evidence="13">Primarily acts as an independent SigF regulator that is sensitive to the osmosensory signal, mediating the cross talk of PknD with the SigF regulon. Possesses both phosphatase and kinase activities. The kinase domain functions as a classic anti-sigma factor-like kinase to phosphorylate the anti-anti-sigma factor domain at the canonical regulatory site, and the phosphatase domain antagonizes this activity.</text>
</comment>
<dbReference type="EC" id="3.1.3.16" evidence="1"/>